<feature type="chain" id="PRO_5001576519" description="Lipoprotein" evidence="1">
    <location>
        <begin position="26"/>
        <end position="63"/>
    </location>
</feature>
<evidence type="ECO:0000313" key="3">
    <source>
        <dbReference type="Proteomes" id="UP000026714"/>
    </source>
</evidence>
<dbReference type="STRING" id="34103.SAMN05421778_101337"/>
<dbReference type="Proteomes" id="UP000026714">
    <property type="component" value="Unassembled WGS sequence"/>
</dbReference>
<dbReference type="AlphaFoldDB" id="A0A059KL27"/>
<dbReference type="EMBL" id="AZRA01000061">
    <property type="protein sequence ID" value="KDB52035.1"/>
    <property type="molecule type" value="Genomic_DNA"/>
</dbReference>
<comment type="caution">
    <text evidence="2">The sequence shown here is derived from an EMBL/GenBank/DDBJ whole genome shotgun (WGS) entry which is preliminary data.</text>
</comment>
<evidence type="ECO:0000313" key="2">
    <source>
        <dbReference type="EMBL" id="KDB52035.1"/>
    </source>
</evidence>
<dbReference type="PROSITE" id="PS51257">
    <property type="entry name" value="PROKAR_LIPOPROTEIN"/>
    <property type="match status" value="1"/>
</dbReference>
<name>A0A059KL27_9BURK</name>
<evidence type="ECO:0000256" key="1">
    <source>
        <dbReference type="SAM" id="SignalP"/>
    </source>
</evidence>
<protein>
    <recommendedName>
        <fullName evidence="4">Lipoprotein</fullName>
    </recommendedName>
</protein>
<sequence>MSIIKLAIFLVLSLMQGCESLTISAATNAAVERCPRTQHIELRSGSIGKDSILSIRCFAEKSL</sequence>
<keyword evidence="3" id="KW-1185">Reference proteome</keyword>
<organism evidence="2 3">
    <name type="scientific">Sphaerotilus natans subsp. natans DSM 6575</name>
    <dbReference type="NCBI Taxonomy" id="1286631"/>
    <lineage>
        <taxon>Bacteria</taxon>
        <taxon>Pseudomonadati</taxon>
        <taxon>Pseudomonadota</taxon>
        <taxon>Betaproteobacteria</taxon>
        <taxon>Burkholderiales</taxon>
        <taxon>Sphaerotilaceae</taxon>
        <taxon>Sphaerotilus</taxon>
    </lineage>
</organism>
<feature type="signal peptide" evidence="1">
    <location>
        <begin position="1"/>
        <end position="25"/>
    </location>
</feature>
<accession>A0A059KL27</accession>
<reference evidence="2 3" key="1">
    <citation type="journal article" date="2014" name="FEMS Microbiol. Ecol.">
        <title>Sphaerotilus natans encrusted with nanoball-shaped Fe(III) oxide minerals formed by nitrate-reducing mixotrophic Fe(II) oxidation.</title>
        <authorList>
            <person name="Park S."/>
            <person name="Kim D.H."/>
            <person name="Lee J.H."/>
            <person name="Hur H.G."/>
        </authorList>
    </citation>
    <scope>NUCLEOTIDE SEQUENCE [LARGE SCALE GENOMIC DNA]</scope>
    <source>
        <strain evidence="2 3">DSM 6575</strain>
    </source>
</reference>
<evidence type="ECO:0008006" key="4">
    <source>
        <dbReference type="Google" id="ProtNLM"/>
    </source>
</evidence>
<keyword evidence="1" id="KW-0732">Signal</keyword>
<proteinExistence type="predicted"/>
<gene>
    <name evidence="2" type="ORF">X805_24050</name>
</gene>